<dbReference type="EC" id="7.1.1.1" evidence="3"/>
<dbReference type="SMART" id="SM01003">
    <property type="entry name" value="AlaDh_PNT_N"/>
    <property type="match status" value="1"/>
</dbReference>
<dbReference type="InterPro" id="IPR007886">
    <property type="entry name" value="AlaDH/PNT_N"/>
</dbReference>
<evidence type="ECO:0000256" key="3">
    <source>
        <dbReference type="ARBA" id="ARBA00012943"/>
    </source>
</evidence>
<name>A0A518CGF9_9PLAN</name>
<evidence type="ECO:0000256" key="2">
    <source>
        <dbReference type="ARBA" id="ARBA00005689"/>
    </source>
</evidence>
<evidence type="ECO:0000256" key="10">
    <source>
        <dbReference type="ARBA" id="ARBA00076996"/>
    </source>
</evidence>
<feature type="compositionally biased region" description="Low complexity" evidence="12">
    <location>
        <begin position="394"/>
        <end position="414"/>
    </location>
</feature>
<dbReference type="PROSITE" id="PS00837">
    <property type="entry name" value="ALADH_PNT_2"/>
    <property type="match status" value="1"/>
</dbReference>
<evidence type="ECO:0000256" key="8">
    <source>
        <dbReference type="ARBA" id="ARBA00048202"/>
    </source>
</evidence>
<evidence type="ECO:0000256" key="5">
    <source>
        <dbReference type="ARBA" id="ARBA00022857"/>
    </source>
</evidence>
<dbReference type="SUPFAM" id="SSF52283">
    <property type="entry name" value="Formate/glycerate dehydrogenase catalytic domain-like"/>
    <property type="match status" value="1"/>
</dbReference>
<dbReference type="GO" id="GO:0008750">
    <property type="term" value="F:proton-translocating NAD(P)+ transhydrogenase activity"/>
    <property type="evidence" value="ECO:0007669"/>
    <property type="project" value="UniProtKB-EC"/>
</dbReference>
<dbReference type="GO" id="GO:0016491">
    <property type="term" value="F:oxidoreductase activity"/>
    <property type="evidence" value="ECO:0007669"/>
    <property type="project" value="UniProtKB-KW"/>
</dbReference>
<keyword evidence="5" id="KW-0521">NADP</keyword>
<dbReference type="EMBL" id="CP036281">
    <property type="protein sequence ID" value="QDU78313.1"/>
    <property type="molecule type" value="Genomic_DNA"/>
</dbReference>
<organism evidence="15 16">
    <name type="scientific">Polystyrenella longa</name>
    <dbReference type="NCBI Taxonomy" id="2528007"/>
    <lineage>
        <taxon>Bacteria</taxon>
        <taxon>Pseudomonadati</taxon>
        <taxon>Planctomycetota</taxon>
        <taxon>Planctomycetia</taxon>
        <taxon>Planctomycetales</taxon>
        <taxon>Planctomycetaceae</taxon>
        <taxon>Polystyrenella</taxon>
    </lineage>
</organism>
<keyword evidence="16" id="KW-1185">Reference proteome</keyword>
<feature type="domain" description="Alanine dehydrogenase/pyridine nucleotide transhydrogenase NAD(H)-binding" evidence="13">
    <location>
        <begin position="161"/>
        <end position="326"/>
    </location>
</feature>
<evidence type="ECO:0000256" key="9">
    <source>
        <dbReference type="ARBA" id="ARBA00071353"/>
    </source>
</evidence>
<evidence type="ECO:0000259" key="14">
    <source>
        <dbReference type="SMART" id="SM01003"/>
    </source>
</evidence>
<dbReference type="PANTHER" id="PTHR10160:SF19">
    <property type="entry name" value="PROTON-TRANSLOCATING NAD(P)(+) TRANSHYDROGENASE"/>
    <property type="match status" value="1"/>
</dbReference>
<comment type="catalytic activity">
    <reaction evidence="8">
        <text>NAD(+) + NADPH + H(+)(in) = NADH + NADP(+) + H(+)(out)</text>
        <dbReference type="Rhea" id="RHEA:47992"/>
        <dbReference type="ChEBI" id="CHEBI:15378"/>
        <dbReference type="ChEBI" id="CHEBI:57540"/>
        <dbReference type="ChEBI" id="CHEBI:57783"/>
        <dbReference type="ChEBI" id="CHEBI:57945"/>
        <dbReference type="ChEBI" id="CHEBI:58349"/>
        <dbReference type="EC" id="7.1.1.1"/>
    </reaction>
</comment>
<keyword evidence="15" id="KW-0560">Oxidoreductase</keyword>
<proteinExistence type="inferred from homology"/>
<dbReference type="GO" id="GO:0006740">
    <property type="term" value="P:NADPH regeneration"/>
    <property type="evidence" value="ECO:0007669"/>
    <property type="project" value="TreeGrafter"/>
</dbReference>
<evidence type="ECO:0000256" key="12">
    <source>
        <dbReference type="SAM" id="MobiDB-lite"/>
    </source>
</evidence>
<dbReference type="Pfam" id="PF05222">
    <property type="entry name" value="AlaDh_PNT_N"/>
    <property type="match status" value="1"/>
</dbReference>
<feature type="domain" description="Alanine dehydrogenase/pyridine nucleotide transhydrogenase N-terminal" evidence="14">
    <location>
        <begin position="11"/>
        <end position="152"/>
    </location>
</feature>
<dbReference type="Proteomes" id="UP000317178">
    <property type="component" value="Chromosome"/>
</dbReference>
<sequence>MSDMTPSLTTGVPRETLDGESRVALVPATAQALIKQGYQVQIETGAGLAAGYLDEAYTNAGATIVSNRSELFSNSDIILQVRAAGANSDNYSQDLDLLSSGKVVIAHCEPLAEPEAFRGYADKGVTLFALELLPRITRAQSMDVLSSMATIAGYKAVLIAANALPRMFPMMMTAAGTLKPAKVFIIGAGVAGLQAIATAKRLGAVVSAYDLRPAVKEQVESLGGKFVEMELDTGTSEQKGGYAKEMGEEFYRKQREMMSKVIAESDVVITTAAVPGKKSPILVTAEMVQGMKPGTVIVDLACEKGGNCELTVNGQTIDSNGVKIIGPKNITSTIPDHASEMYSKNITTFLKNLVADGAVNINMEDEIIADTLITREGEIVQPRVREILGMTAAETVTEESAPVETSTSETSPSETNDERTSE</sequence>
<dbReference type="GO" id="GO:0050661">
    <property type="term" value="F:NADP binding"/>
    <property type="evidence" value="ECO:0007669"/>
    <property type="project" value="TreeGrafter"/>
</dbReference>
<evidence type="ECO:0000256" key="4">
    <source>
        <dbReference type="ARBA" id="ARBA00022741"/>
    </source>
</evidence>
<dbReference type="InterPro" id="IPR008143">
    <property type="entry name" value="Ala_DH/PNT_CS2"/>
</dbReference>
<keyword evidence="4" id="KW-0547">Nucleotide-binding</keyword>
<dbReference type="AlphaFoldDB" id="A0A518CGF9"/>
<dbReference type="NCBIfam" id="NF006942">
    <property type="entry name" value="PRK09424.1"/>
    <property type="match status" value="1"/>
</dbReference>
<dbReference type="SMART" id="SM01002">
    <property type="entry name" value="AlaDh_PNT_C"/>
    <property type="match status" value="1"/>
</dbReference>
<comment type="similarity">
    <text evidence="2">Belongs to the AlaDH/PNT family.</text>
</comment>
<dbReference type="PANTHER" id="PTHR10160">
    <property type="entry name" value="NAD(P) TRANSHYDROGENASE"/>
    <property type="match status" value="1"/>
</dbReference>
<protein>
    <recommendedName>
        <fullName evidence="9">NAD(P) transhydrogenase subunit alpha part 1</fullName>
        <ecNumber evidence="3">7.1.1.1</ecNumber>
    </recommendedName>
    <alternativeName>
        <fullName evidence="11">Nicotinamide nucleotide transhydrogenase subunit alpha 1</fullName>
    </alternativeName>
    <alternativeName>
        <fullName evidence="10">Pyridine nucleotide transhydrogenase subunit alpha 1</fullName>
    </alternativeName>
</protein>
<dbReference type="CDD" id="cd05304">
    <property type="entry name" value="Rubrum_tdh"/>
    <property type="match status" value="1"/>
</dbReference>
<dbReference type="FunFam" id="3.40.50.720:FF:000188">
    <property type="entry name" value="NAD(P) transhydrogenase alpha subunit 1"/>
    <property type="match status" value="1"/>
</dbReference>
<keyword evidence="6" id="KW-1278">Translocase</keyword>
<reference evidence="15 16" key="1">
    <citation type="submission" date="2019-02" db="EMBL/GenBank/DDBJ databases">
        <title>Deep-cultivation of Planctomycetes and their phenomic and genomic characterization uncovers novel biology.</title>
        <authorList>
            <person name="Wiegand S."/>
            <person name="Jogler M."/>
            <person name="Boedeker C."/>
            <person name="Pinto D."/>
            <person name="Vollmers J."/>
            <person name="Rivas-Marin E."/>
            <person name="Kohn T."/>
            <person name="Peeters S.H."/>
            <person name="Heuer A."/>
            <person name="Rast P."/>
            <person name="Oberbeckmann S."/>
            <person name="Bunk B."/>
            <person name="Jeske O."/>
            <person name="Meyerdierks A."/>
            <person name="Storesund J.E."/>
            <person name="Kallscheuer N."/>
            <person name="Luecker S."/>
            <person name="Lage O.M."/>
            <person name="Pohl T."/>
            <person name="Merkel B.J."/>
            <person name="Hornburger P."/>
            <person name="Mueller R.-W."/>
            <person name="Bruemmer F."/>
            <person name="Labrenz M."/>
            <person name="Spormann A.M."/>
            <person name="Op den Camp H."/>
            <person name="Overmann J."/>
            <person name="Amann R."/>
            <person name="Jetten M.S.M."/>
            <person name="Mascher T."/>
            <person name="Medema M.H."/>
            <person name="Devos D.P."/>
            <person name="Kaster A.-K."/>
            <person name="Ovreas L."/>
            <person name="Rohde M."/>
            <person name="Galperin M.Y."/>
            <person name="Jogler C."/>
        </authorList>
    </citation>
    <scope>NUCLEOTIDE SEQUENCE [LARGE SCALE GENOMIC DNA]</scope>
    <source>
        <strain evidence="15 16">Pla110</strain>
    </source>
</reference>
<evidence type="ECO:0000256" key="6">
    <source>
        <dbReference type="ARBA" id="ARBA00022967"/>
    </source>
</evidence>
<dbReference type="SUPFAM" id="SSF51735">
    <property type="entry name" value="NAD(P)-binding Rossmann-fold domains"/>
    <property type="match status" value="1"/>
</dbReference>
<evidence type="ECO:0000256" key="7">
    <source>
        <dbReference type="ARBA" id="ARBA00023027"/>
    </source>
</evidence>
<dbReference type="RefSeq" id="WP_197440402.1">
    <property type="nucleotide sequence ID" value="NZ_CP036281.1"/>
</dbReference>
<accession>A0A518CGF9</accession>
<dbReference type="KEGG" id="plon:Pla110_00140"/>
<evidence type="ECO:0000256" key="1">
    <source>
        <dbReference type="ARBA" id="ARBA00003943"/>
    </source>
</evidence>
<dbReference type="Gene3D" id="3.40.50.720">
    <property type="entry name" value="NAD(P)-binding Rossmann-like Domain"/>
    <property type="match status" value="2"/>
</dbReference>
<keyword evidence="7" id="KW-0520">NAD</keyword>
<feature type="region of interest" description="Disordered" evidence="12">
    <location>
        <begin position="394"/>
        <end position="422"/>
    </location>
</feature>
<evidence type="ECO:0000313" key="15">
    <source>
        <dbReference type="EMBL" id="QDU78313.1"/>
    </source>
</evidence>
<dbReference type="InterPro" id="IPR007698">
    <property type="entry name" value="AlaDH/PNT_NAD(H)-bd"/>
</dbReference>
<dbReference type="GO" id="GO:0005886">
    <property type="term" value="C:plasma membrane"/>
    <property type="evidence" value="ECO:0007669"/>
    <property type="project" value="TreeGrafter"/>
</dbReference>
<evidence type="ECO:0000256" key="11">
    <source>
        <dbReference type="ARBA" id="ARBA00084087"/>
    </source>
</evidence>
<comment type="function">
    <text evidence="1">The transhydrogenation between NADH and NADP is coupled to respiration and ATP hydrolysis and functions as a proton pump across the membrane.</text>
</comment>
<evidence type="ECO:0000313" key="16">
    <source>
        <dbReference type="Proteomes" id="UP000317178"/>
    </source>
</evidence>
<dbReference type="InterPro" id="IPR036291">
    <property type="entry name" value="NAD(P)-bd_dom_sf"/>
</dbReference>
<gene>
    <name evidence="15" type="primary">pntAA</name>
    <name evidence="15" type="ORF">Pla110_00140</name>
</gene>
<evidence type="ECO:0000259" key="13">
    <source>
        <dbReference type="SMART" id="SM01002"/>
    </source>
</evidence>
<dbReference type="Pfam" id="PF01262">
    <property type="entry name" value="AlaDh_PNT_C"/>
    <property type="match status" value="1"/>
</dbReference>